<comment type="caution">
    <text evidence="4">The sequence shown here is derived from an EMBL/GenBank/DDBJ whole genome shotgun (WGS) entry which is preliminary data.</text>
</comment>
<dbReference type="Gene3D" id="1.10.10.10">
    <property type="entry name" value="Winged helix-like DNA-binding domain superfamily/Winged helix DNA-binding domain"/>
    <property type="match status" value="1"/>
</dbReference>
<proteinExistence type="predicted"/>
<feature type="domain" description="Transcriptional repressor PaaX-like central Cas2-like" evidence="3">
    <location>
        <begin position="106"/>
        <end position="185"/>
    </location>
</feature>
<evidence type="ECO:0000313" key="4">
    <source>
        <dbReference type="EMBL" id="GLL10226.1"/>
    </source>
</evidence>
<dbReference type="InterPro" id="IPR012906">
    <property type="entry name" value="PaaX-like_N"/>
</dbReference>
<dbReference type="Pfam" id="PF08223">
    <property type="entry name" value="PaaX_C"/>
    <property type="match status" value="1"/>
</dbReference>
<dbReference type="Gene3D" id="3.30.70.2650">
    <property type="match status" value="1"/>
</dbReference>
<evidence type="ECO:0000259" key="1">
    <source>
        <dbReference type="Pfam" id="PF07848"/>
    </source>
</evidence>
<dbReference type="InterPro" id="IPR013225">
    <property type="entry name" value="PaaX_C"/>
</dbReference>
<dbReference type="GO" id="GO:0006351">
    <property type="term" value="P:DNA-templated transcription"/>
    <property type="evidence" value="ECO:0007669"/>
    <property type="project" value="InterPro"/>
</dbReference>
<dbReference type="Pfam" id="PF20803">
    <property type="entry name" value="PaaX_M"/>
    <property type="match status" value="1"/>
</dbReference>
<dbReference type="SUPFAM" id="SSF46785">
    <property type="entry name" value="Winged helix' DNA-binding domain"/>
    <property type="match status" value="1"/>
</dbReference>
<evidence type="ECO:0000313" key="5">
    <source>
        <dbReference type="Proteomes" id="UP001143463"/>
    </source>
</evidence>
<dbReference type="EMBL" id="BSFQ01000004">
    <property type="protein sequence ID" value="GLL10226.1"/>
    <property type="molecule type" value="Genomic_DNA"/>
</dbReference>
<sequence length="291" mass="32606">MGHWGLAHGVRARGGGGFVKARSLVFDLFGDYLRYRGGEARLRSLVSLMGCFDVPEPTVRVVVTRLRKEGWLSSRRDGRETVYALTDAAWALLDEGRERIFHRAQGPWDGQWHMVIYSVPETERGLREQLRKKLAWFGFGPLSSAVWLSPHDRTGLVREAFADEPAVQLDVFRSRSAGPAADRDIAARSWDLAGLDRAYAELLETYRPRLAAYRAGELQGADALVERMNLIHDYRRFPFRDPDLPPELLPEGWSGRLAHEVFLEAHGLLRGPAEACVDALTGAAMPEEEAG</sequence>
<protein>
    <submittedName>
        <fullName evidence="4">PaaX family transcriptional regulator</fullName>
    </submittedName>
</protein>
<accession>A0A9W6NV75</accession>
<feature type="domain" description="Transcriptional repressor PaaX-like N-terminal" evidence="1">
    <location>
        <begin position="20"/>
        <end position="88"/>
    </location>
</feature>
<dbReference type="Gene3D" id="1.20.58.1460">
    <property type="match status" value="1"/>
</dbReference>
<dbReference type="InterPro" id="IPR036390">
    <property type="entry name" value="WH_DNA-bd_sf"/>
</dbReference>
<feature type="domain" description="Transcriptional repressor PaaX-like C-terminal" evidence="2">
    <location>
        <begin position="190"/>
        <end position="277"/>
    </location>
</feature>
<dbReference type="InterPro" id="IPR048846">
    <property type="entry name" value="PaaX-like_central"/>
</dbReference>
<dbReference type="Pfam" id="PF07848">
    <property type="entry name" value="PaaX"/>
    <property type="match status" value="1"/>
</dbReference>
<dbReference type="PANTHER" id="PTHR30319">
    <property type="entry name" value="PHENYLACETIC ACID REGULATOR-RELATED TRANSCRIPTIONAL REPRESSOR"/>
    <property type="match status" value="1"/>
</dbReference>
<dbReference type="PANTHER" id="PTHR30319:SF1">
    <property type="entry name" value="TRANSCRIPTIONAL REPRESSOR PAAX"/>
    <property type="match status" value="1"/>
</dbReference>
<dbReference type="InterPro" id="IPR036388">
    <property type="entry name" value="WH-like_DNA-bd_sf"/>
</dbReference>
<evidence type="ECO:0000259" key="2">
    <source>
        <dbReference type="Pfam" id="PF08223"/>
    </source>
</evidence>
<name>A0A9W6NV75_9PSEU</name>
<dbReference type="PIRSF" id="PIRSF020623">
    <property type="entry name" value="PaaX"/>
    <property type="match status" value="1"/>
</dbReference>
<gene>
    <name evidence="4" type="primary">paaX_2</name>
    <name evidence="4" type="ORF">GCM10017577_13660</name>
</gene>
<dbReference type="InterPro" id="IPR011965">
    <property type="entry name" value="PaaX_trns_reg"/>
</dbReference>
<keyword evidence="5" id="KW-1185">Reference proteome</keyword>
<reference evidence="4" key="2">
    <citation type="submission" date="2023-01" db="EMBL/GenBank/DDBJ databases">
        <authorList>
            <person name="Sun Q."/>
            <person name="Evtushenko L."/>
        </authorList>
    </citation>
    <scope>NUCLEOTIDE SEQUENCE</scope>
    <source>
        <strain evidence="4">VKM Ac-1069</strain>
    </source>
</reference>
<reference evidence="4" key="1">
    <citation type="journal article" date="2014" name="Int. J. Syst. Evol. Microbiol.">
        <title>Complete genome sequence of Corynebacterium casei LMG S-19264T (=DSM 44701T), isolated from a smear-ripened cheese.</title>
        <authorList>
            <consortium name="US DOE Joint Genome Institute (JGI-PGF)"/>
            <person name="Walter F."/>
            <person name="Albersmeier A."/>
            <person name="Kalinowski J."/>
            <person name="Ruckert C."/>
        </authorList>
    </citation>
    <scope>NUCLEOTIDE SEQUENCE</scope>
    <source>
        <strain evidence="4">VKM Ac-1069</strain>
    </source>
</reference>
<evidence type="ECO:0000259" key="3">
    <source>
        <dbReference type="Pfam" id="PF20803"/>
    </source>
</evidence>
<organism evidence="4 5">
    <name type="scientific">Pseudonocardia halophobica</name>
    <dbReference type="NCBI Taxonomy" id="29401"/>
    <lineage>
        <taxon>Bacteria</taxon>
        <taxon>Bacillati</taxon>
        <taxon>Actinomycetota</taxon>
        <taxon>Actinomycetes</taxon>
        <taxon>Pseudonocardiales</taxon>
        <taxon>Pseudonocardiaceae</taxon>
        <taxon>Pseudonocardia</taxon>
    </lineage>
</organism>
<dbReference type="AlphaFoldDB" id="A0A9W6NV75"/>
<dbReference type="Proteomes" id="UP001143463">
    <property type="component" value="Unassembled WGS sequence"/>
</dbReference>